<dbReference type="AlphaFoldDB" id="E2NAX9"/>
<sequence>MFQFMAIITNYELQIINGKKEGTFALCYYLTANVSLFCFKSCIFAQLKKKNCY</sequence>
<gene>
    <name evidence="1" type="ORF">BACCELL_01435</name>
</gene>
<organism evidence="1 2">
    <name type="scientific">Bacteroides cellulosilyticus DSM 14838</name>
    <dbReference type="NCBI Taxonomy" id="537012"/>
    <lineage>
        <taxon>Bacteria</taxon>
        <taxon>Pseudomonadati</taxon>
        <taxon>Bacteroidota</taxon>
        <taxon>Bacteroidia</taxon>
        <taxon>Bacteroidales</taxon>
        <taxon>Bacteroidaceae</taxon>
        <taxon>Bacteroides</taxon>
    </lineage>
</organism>
<evidence type="ECO:0000313" key="2">
    <source>
        <dbReference type="Proteomes" id="UP000003711"/>
    </source>
</evidence>
<comment type="caution">
    <text evidence="1">The sequence shown here is derived from an EMBL/GenBank/DDBJ whole genome shotgun (WGS) entry which is preliminary data.</text>
</comment>
<reference evidence="1 2" key="1">
    <citation type="submission" date="2008-12" db="EMBL/GenBank/DDBJ databases">
        <authorList>
            <person name="Fulton L."/>
            <person name="Clifton S."/>
            <person name="Fulton B."/>
            <person name="Xu J."/>
            <person name="Minx P."/>
            <person name="Pepin K.H."/>
            <person name="Johnson M."/>
            <person name="Bhonagiri V."/>
            <person name="Nash W.E."/>
            <person name="Mardis E.R."/>
            <person name="Wilson R.K."/>
        </authorList>
    </citation>
    <scope>NUCLEOTIDE SEQUENCE [LARGE SCALE GENOMIC DNA]</scope>
    <source>
        <strain evidence="1 2">DSM 14838</strain>
    </source>
</reference>
<accession>E2NAX9</accession>
<evidence type="ECO:0000313" key="1">
    <source>
        <dbReference type="EMBL" id="EEF90921.1"/>
    </source>
</evidence>
<proteinExistence type="predicted"/>
<protein>
    <submittedName>
        <fullName evidence="1">Uncharacterized protein</fullName>
    </submittedName>
</protein>
<dbReference type="Proteomes" id="UP000003711">
    <property type="component" value="Unassembled WGS sequence"/>
</dbReference>
<dbReference type="HOGENOM" id="CLU_3058302_0_0_10"/>
<reference evidence="1 2" key="2">
    <citation type="submission" date="2009-01" db="EMBL/GenBank/DDBJ databases">
        <title>Draft genome sequence of Bacteroides cellulosilyticus (DSM 14838).</title>
        <authorList>
            <person name="Sudarsanam P."/>
            <person name="Ley R."/>
            <person name="Guruge J."/>
            <person name="Turnbaugh P.J."/>
            <person name="Mahowald M."/>
            <person name="Liep D."/>
            <person name="Gordon J."/>
        </authorList>
    </citation>
    <scope>NUCLEOTIDE SEQUENCE [LARGE SCALE GENOMIC DNA]</scope>
    <source>
        <strain evidence="1 2">DSM 14838</strain>
    </source>
</reference>
<name>E2NAX9_9BACE</name>
<dbReference type="EMBL" id="ACCH01000127">
    <property type="protein sequence ID" value="EEF90921.1"/>
    <property type="molecule type" value="Genomic_DNA"/>
</dbReference>